<dbReference type="GO" id="GO:0016020">
    <property type="term" value="C:membrane"/>
    <property type="evidence" value="ECO:0007669"/>
    <property type="project" value="UniProtKB-SubCell"/>
</dbReference>
<dbReference type="InterPro" id="IPR001128">
    <property type="entry name" value="Cyt_P450"/>
</dbReference>
<dbReference type="AlphaFoldDB" id="A0AA38RUV0"/>
<comment type="similarity">
    <text evidence="4">Belongs to the cytochrome P450 family.</text>
</comment>
<reference evidence="18" key="1">
    <citation type="submission" date="2022-07" db="EMBL/GenBank/DDBJ databases">
        <title>Fungi with potential for degradation of polypropylene.</title>
        <authorList>
            <person name="Gostincar C."/>
        </authorList>
    </citation>
    <scope>NUCLEOTIDE SEQUENCE</scope>
    <source>
        <strain evidence="18">EXF-13308</strain>
    </source>
</reference>
<dbReference type="CDD" id="cd11060">
    <property type="entry name" value="CYP57A1-like"/>
    <property type="match status" value="1"/>
</dbReference>
<evidence type="ECO:0000256" key="8">
    <source>
        <dbReference type="ARBA" id="ARBA00022989"/>
    </source>
</evidence>
<evidence type="ECO:0000256" key="1">
    <source>
        <dbReference type="ARBA" id="ARBA00001971"/>
    </source>
</evidence>
<dbReference type="FunFam" id="1.10.630.10:FF:000076">
    <property type="entry name" value="Cytochrome P450 monooxygenase"/>
    <property type="match status" value="1"/>
</dbReference>
<comment type="pathway">
    <text evidence="3">Hormone biosynthesis.</text>
</comment>
<gene>
    <name evidence="18" type="ORF">NKR23_g4524</name>
</gene>
<evidence type="ECO:0000256" key="10">
    <source>
        <dbReference type="ARBA" id="ARBA00023004"/>
    </source>
</evidence>
<name>A0AA38RUV0_9PEZI</name>
<comment type="subcellular location">
    <subcellularLocation>
        <location evidence="2">Membrane</location>
        <topology evidence="2">Single-pass membrane protein</topology>
    </subcellularLocation>
</comment>
<keyword evidence="19" id="KW-1185">Reference proteome</keyword>
<keyword evidence="11" id="KW-0843">Virulence</keyword>
<dbReference type="GO" id="GO:0016705">
    <property type="term" value="F:oxidoreductase activity, acting on paired donors, with incorporation or reduction of molecular oxygen"/>
    <property type="evidence" value="ECO:0007669"/>
    <property type="project" value="InterPro"/>
</dbReference>
<keyword evidence="7 16" id="KW-0479">Metal-binding</keyword>
<evidence type="ECO:0000256" key="6">
    <source>
        <dbReference type="ARBA" id="ARBA00022692"/>
    </source>
</evidence>
<accession>A0AA38RUV0</accession>
<evidence type="ECO:0000256" key="9">
    <source>
        <dbReference type="ARBA" id="ARBA00023002"/>
    </source>
</evidence>
<evidence type="ECO:0000256" key="17">
    <source>
        <dbReference type="SAM" id="Phobius"/>
    </source>
</evidence>
<dbReference type="Proteomes" id="UP001174694">
    <property type="component" value="Unassembled WGS sequence"/>
</dbReference>
<evidence type="ECO:0000256" key="5">
    <source>
        <dbReference type="ARBA" id="ARBA00022617"/>
    </source>
</evidence>
<evidence type="ECO:0000256" key="4">
    <source>
        <dbReference type="ARBA" id="ARBA00010617"/>
    </source>
</evidence>
<organism evidence="18 19">
    <name type="scientific">Pleurostoma richardsiae</name>
    <dbReference type="NCBI Taxonomy" id="41990"/>
    <lineage>
        <taxon>Eukaryota</taxon>
        <taxon>Fungi</taxon>
        <taxon>Dikarya</taxon>
        <taxon>Ascomycota</taxon>
        <taxon>Pezizomycotina</taxon>
        <taxon>Sordariomycetes</taxon>
        <taxon>Sordariomycetidae</taxon>
        <taxon>Calosphaeriales</taxon>
        <taxon>Pleurostomataceae</taxon>
        <taxon>Pleurostoma</taxon>
    </lineage>
</organism>
<comment type="cofactor">
    <cofactor evidence="1 16">
        <name>heme</name>
        <dbReference type="ChEBI" id="CHEBI:30413"/>
    </cofactor>
</comment>
<dbReference type="Gene3D" id="1.10.630.10">
    <property type="entry name" value="Cytochrome P450"/>
    <property type="match status" value="1"/>
</dbReference>
<dbReference type="PRINTS" id="PR00463">
    <property type="entry name" value="EP450I"/>
</dbReference>
<feature type="binding site" description="axial binding residue" evidence="16">
    <location>
        <position position="456"/>
    </location>
    <ligand>
        <name>heme</name>
        <dbReference type="ChEBI" id="CHEBI:30413"/>
    </ligand>
    <ligandPart>
        <name>Fe</name>
        <dbReference type="ChEBI" id="CHEBI:18248"/>
    </ligandPart>
</feature>
<keyword evidence="5 16" id="KW-0349">Heme</keyword>
<evidence type="ECO:0000256" key="3">
    <source>
        <dbReference type="ARBA" id="ARBA00004972"/>
    </source>
</evidence>
<evidence type="ECO:0000256" key="11">
    <source>
        <dbReference type="ARBA" id="ARBA00023026"/>
    </source>
</evidence>
<keyword evidence="8 17" id="KW-1133">Transmembrane helix</keyword>
<dbReference type="SUPFAM" id="SSF48264">
    <property type="entry name" value="Cytochrome P450"/>
    <property type="match status" value="1"/>
</dbReference>
<dbReference type="InterPro" id="IPR002401">
    <property type="entry name" value="Cyt_P450_E_grp-I"/>
</dbReference>
<evidence type="ECO:0000256" key="7">
    <source>
        <dbReference type="ARBA" id="ARBA00022723"/>
    </source>
</evidence>
<keyword evidence="17" id="KW-0472">Membrane</keyword>
<sequence length="509" mass="57254">MVDYYHLCASGLSRLTSTGGMASLLVIILLAYYVAVTYYSYQRLSHIPGPRGAGFSKWWMLRNTLSGNMHLALKRACDDYGLLARVGPNTLVTNDPEVIKRMWTVRSPYKKGEFYDAVRFDPTRDNLISMRDDNLHNELRAKMAAGYGGKDNEGLEGAIDKEIACFINLIERKYLSTDTEFRPLDLARKAQYFTLDVISSLAFGKKFGFLDQDKDVHQYIQMTEESMPVMMILTVIPSLARLLQTKLLRRLMPSEHDRVGFGKFIAVAKQVVAERLASSNPFQKDMLGSFLKHGLTQEEAEGETLVQVIAGSDTTATAIRTTMLYLMTSPLAYDKLTREIRAAAAEGRISQPITDAESRTLPYLQAVIREGLRIFPPVAGLMPTVVPRGGDVIHGLAVPEGTDIGWTAFGVQHSREVYGADAELFRPERWLEASEEQLKTMTGTWELIFKYGKWQCLGKSVALLELNKIFVELLRRYDFTLLNPSSPWYSANAGIFIQSDEWVKVTRAP</sequence>
<proteinExistence type="inferred from homology"/>
<evidence type="ECO:0000256" key="13">
    <source>
        <dbReference type="ARBA" id="ARBA00067672"/>
    </source>
</evidence>
<evidence type="ECO:0000256" key="2">
    <source>
        <dbReference type="ARBA" id="ARBA00004167"/>
    </source>
</evidence>
<dbReference type="PANTHER" id="PTHR24305:SF168">
    <property type="entry name" value="P450, PUTATIVE (EUROFUNG)-RELATED"/>
    <property type="match status" value="1"/>
</dbReference>
<dbReference type="GO" id="GO:0020037">
    <property type="term" value="F:heme binding"/>
    <property type="evidence" value="ECO:0007669"/>
    <property type="project" value="InterPro"/>
</dbReference>
<dbReference type="PRINTS" id="PR00385">
    <property type="entry name" value="P450"/>
</dbReference>
<dbReference type="InterPro" id="IPR036396">
    <property type="entry name" value="Cyt_P450_sf"/>
</dbReference>
<dbReference type="Pfam" id="PF00067">
    <property type="entry name" value="p450"/>
    <property type="match status" value="1"/>
</dbReference>
<evidence type="ECO:0000313" key="19">
    <source>
        <dbReference type="Proteomes" id="UP001174694"/>
    </source>
</evidence>
<keyword evidence="12" id="KW-0503">Monooxygenase</keyword>
<evidence type="ECO:0000256" key="16">
    <source>
        <dbReference type="PIRSR" id="PIRSR602401-1"/>
    </source>
</evidence>
<evidence type="ECO:0000313" key="18">
    <source>
        <dbReference type="EMBL" id="KAJ9148898.1"/>
    </source>
</evidence>
<protein>
    <recommendedName>
        <fullName evidence="14">Cytochrome P450 monooxygenase ABA1</fullName>
    </recommendedName>
    <alternativeName>
        <fullName evidence="15">Abscisic acid biosynthesis protein 1</fullName>
    </alternativeName>
    <alternativeName>
        <fullName evidence="13">Cytochrome P450 monooxygenase aba1</fullName>
    </alternativeName>
</protein>
<comment type="caution">
    <text evidence="18">The sequence shown here is derived from an EMBL/GenBank/DDBJ whole genome shotgun (WGS) entry which is preliminary data.</text>
</comment>
<dbReference type="InterPro" id="IPR050121">
    <property type="entry name" value="Cytochrome_P450_monoxygenase"/>
</dbReference>
<dbReference type="GO" id="GO:0005506">
    <property type="term" value="F:iron ion binding"/>
    <property type="evidence" value="ECO:0007669"/>
    <property type="project" value="InterPro"/>
</dbReference>
<keyword evidence="9" id="KW-0560">Oxidoreductase</keyword>
<dbReference type="GO" id="GO:0004497">
    <property type="term" value="F:monooxygenase activity"/>
    <property type="evidence" value="ECO:0007669"/>
    <property type="project" value="UniProtKB-KW"/>
</dbReference>
<evidence type="ECO:0000256" key="12">
    <source>
        <dbReference type="ARBA" id="ARBA00023033"/>
    </source>
</evidence>
<dbReference type="PANTHER" id="PTHR24305">
    <property type="entry name" value="CYTOCHROME P450"/>
    <property type="match status" value="1"/>
</dbReference>
<evidence type="ECO:0000256" key="14">
    <source>
        <dbReference type="ARBA" id="ARBA00068222"/>
    </source>
</evidence>
<feature type="transmembrane region" description="Helical" evidence="17">
    <location>
        <begin position="20"/>
        <end position="41"/>
    </location>
</feature>
<keyword evidence="6 17" id="KW-0812">Transmembrane</keyword>
<keyword evidence="10 16" id="KW-0408">Iron</keyword>
<evidence type="ECO:0000256" key="15">
    <source>
        <dbReference type="ARBA" id="ARBA00079990"/>
    </source>
</evidence>
<dbReference type="EMBL" id="JANBVO010000011">
    <property type="protein sequence ID" value="KAJ9148898.1"/>
    <property type="molecule type" value="Genomic_DNA"/>
</dbReference>